<dbReference type="PROSITE" id="PS50067">
    <property type="entry name" value="KINESIN_MOTOR_2"/>
    <property type="match status" value="1"/>
</dbReference>
<evidence type="ECO:0000256" key="3">
    <source>
        <dbReference type="ARBA" id="ARBA00022840"/>
    </source>
</evidence>
<evidence type="ECO:0000256" key="2">
    <source>
        <dbReference type="ARBA" id="ARBA00022741"/>
    </source>
</evidence>
<evidence type="ECO:0000313" key="10">
    <source>
        <dbReference type="WBParaSite" id="ACRNAN_scaffold30044.g21119.t1"/>
    </source>
</evidence>
<dbReference type="Proteomes" id="UP000887540">
    <property type="component" value="Unplaced"/>
</dbReference>
<dbReference type="InterPro" id="IPR027417">
    <property type="entry name" value="P-loop_NTPase"/>
</dbReference>
<dbReference type="WBParaSite" id="ACRNAN_scaffold30044.g21119.t1">
    <property type="protein sequence ID" value="ACRNAN_scaffold30044.g21119.t1"/>
    <property type="gene ID" value="ACRNAN_scaffold30044.g21119"/>
</dbReference>
<dbReference type="GO" id="GO:0003777">
    <property type="term" value="F:microtubule motor activity"/>
    <property type="evidence" value="ECO:0007669"/>
    <property type="project" value="InterPro"/>
</dbReference>
<keyword evidence="3" id="KW-0067">ATP-binding</keyword>
<name>A0A914DMQ5_9BILA</name>
<evidence type="ECO:0000256" key="7">
    <source>
        <dbReference type="PROSITE-ProRule" id="PRU00283"/>
    </source>
</evidence>
<dbReference type="SUPFAM" id="SSF52540">
    <property type="entry name" value="P-loop containing nucleoside triphosphate hydrolases"/>
    <property type="match status" value="1"/>
</dbReference>
<keyword evidence="4" id="KW-0175">Coiled coil</keyword>
<dbReference type="PANTHER" id="PTHR47968">
    <property type="entry name" value="CENTROMERE PROTEIN E"/>
    <property type="match status" value="1"/>
</dbReference>
<keyword evidence="9" id="KW-1185">Reference proteome</keyword>
<comment type="subcellular location">
    <subcellularLocation>
        <location evidence="1">Cytoplasm</location>
        <location evidence="1">Cytoskeleton</location>
    </subcellularLocation>
</comment>
<dbReference type="InterPro" id="IPR001752">
    <property type="entry name" value="Kinesin_motor_dom"/>
</dbReference>
<dbReference type="Gene3D" id="3.40.850.10">
    <property type="entry name" value="Kinesin motor domain"/>
    <property type="match status" value="1"/>
</dbReference>
<evidence type="ECO:0000256" key="4">
    <source>
        <dbReference type="ARBA" id="ARBA00023054"/>
    </source>
</evidence>
<evidence type="ECO:0000259" key="8">
    <source>
        <dbReference type="PROSITE" id="PS50067"/>
    </source>
</evidence>
<accession>A0A914DMQ5</accession>
<sequence>MANIESNDYICVAVRVRPNHYESENELIVHVAGDRNLYLDRKEFTFDQVFNSETTQDEIFNFARPLIDGFIEGYNGTIFAYGQTGS</sequence>
<dbReference type="PANTHER" id="PTHR47968:SF75">
    <property type="entry name" value="CENTROMERE-ASSOCIATED PROTEIN E"/>
    <property type="match status" value="1"/>
</dbReference>
<dbReference type="GO" id="GO:0008017">
    <property type="term" value="F:microtubule binding"/>
    <property type="evidence" value="ECO:0007669"/>
    <property type="project" value="InterPro"/>
</dbReference>
<protein>
    <submittedName>
        <fullName evidence="10">Kinesin motor domain-containing protein</fullName>
    </submittedName>
</protein>
<dbReference type="GO" id="GO:0007018">
    <property type="term" value="P:microtubule-based movement"/>
    <property type="evidence" value="ECO:0007669"/>
    <property type="project" value="InterPro"/>
</dbReference>
<reference evidence="10" key="1">
    <citation type="submission" date="2022-11" db="UniProtKB">
        <authorList>
            <consortium name="WormBaseParasite"/>
        </authorList>
    </citation>
    <scope>IDENTIFICATION</scope>
</reference>
<evidence type="ECO:0000256" key="5">
    <source>
        <dbReference type="ARBA" id="ARBA00023175"/>
    </source>
</evidence>
<keyword evidence="5" id="KW-0505">Motor protein</keyword>
<comment type="caution">
    <text evidence="7">Lacks conserved residue(s) required for the propagation of feature annotation.</text>
</comment>
<dbReference type="InterPro" id="IPR027640">
    <property type="entry name" value="Kinesin-like_fam"/>
</dbReference>
<dbReference type="GO" id="GO:0005524">
    <property type="term" value="F:ATP binding"/>
    <property type="evidence" value="ECO:0007669"/>
    <property type="project" value="UniProtKB-KW"/>
</dbReference>
<dbReference type="Pfam" id="PF00225">
    <property type="entry name" value="Kinesin"/>
    <property type="match status" value="1"/>
</dbReference>
<organism evidence="9 10">
    <name type="scientific">Acrobeloides nanus</name>
    <dbReference type="NCBI Taxonomy" id="290746"/>
    <lineage>
        <taxon>Eukaryota</taxon>
        <taxon>Metazoa</taxon>
        <taxon>Ecdysozoa</taxon>
        <taxon>Nematoda</taxon>
        <taxon>Chromadorea</taxon>
        <taxon>Rhabditida</taxon>
        <taxon>Tylenchina</taxon>
        <taxon>Cephalobomorpha</taxon>
        <taxon>Cephaloboidea</taxon>
        <taxon>Cephalobidae</taxon>
        <taxon>Acrobeloides</taxon>
    </lineage>
</organism>
<evidence type="ECO:0000256" key="6">
    <source>
        <dbReference type="ARBA" id="ARBA00023212"/>
    </source>
</evidence>
<evidence type="ECO:0000256" key="1">
    <source>
        <dbReference type="ARBA" id="ARBA00004245"/>
    </source>
</evidence>
<proteinExistence type="inferred from homology"/>
<evidence type="ECO:0000313" key="9">
    <source>
        <dbReference type="Proteomes" id="UP000887540"/>
    </source>
</evidence>
<keyword evidence="6" id="KW-0963">Cytoplasm</keyword>
<dbReference type="GO" id="GO:0005856">
    <property type="term" value="C:cytoskeleton"/>
    <property type="evidence" value="ECO:0007669"/>
    <property type="project" value="UniProtKB-SubCell"/>
</dbReference>
<keyword evidence="6" id="KW-0206">Cytoskeleton</keyword>
<keyword evidence="2" id="KW-0547">Nucleotide-binding</keyword>
<dbReference type="InterPro" id="IPR036961">
    <property type="entry name" value="Kinesin_motor_dom_sf"/>
</dbReference>
<comment type="similarity">
    <text evidence="7">Belongs to the TRAFAC class myosin-kinesin ATPase superfamily. Kinesin family.</text>
</comment>
<dbReference type="AlphaFoldDB" id="A0A914DMQ5"/>
<feature type="domain" description="Kinesin motor" evidence="8">
    <location>
        <begin position="9"/>
        <end position="86"/>
    </location>
</feature>